<comment type="caution">
    <text evidence="2">The sequence shown here is derived from an EMBL/GenBank/DDBJ whole genome shotgun (WGS) entry which is preliminary data.</text>
</comment>
<protein>
    <submittedName>
        <fullName evidence="2">Uncharacterized protein</fullName>
    </submittedName>
</protein>
<evidence type="ECO:0000313" key="2">
    <source>
        <dbReference type="EMBL" id="OGJ01291.1"/>
    </source>
</evidence>
<dbReference type="SUPFAM" id="SSF53474">
    <property type="entry name" value="alpha/beta-Hydrolases"/>
    <property type="match status" value="1"/>
</dbReference>
<organism evidence="2 3">
    <name type="scientific">Candidatus Nomurabacteria bacterium RIFCSPLOWO2_12_FULL_44_11</name>
    <dbReference type="NCBI Taxonomy" id="1801796"/>
    <lineage>
        <taxon>Bacteria</taxon>
        <taxon>Candidatus Nomuraibacteriota</taxon>
    </lineage>
</organism>
<feature type="coiled-coil region" evidence="1">
    <location>
        <begin position="916"/>
        <end position="943"/>
    </location>
</feature>
<dbReference type="Pfam" id="PF02450">
    <property type="entry name" value="LCAT"/>
    <property type="match status" value="1"/>
</dbReference>
<sequence length="1065" mass="116553">MMKLKKILKFGIVIFALAGLATASLAFTTELISRISIGSNFSTIGSYYLRGFSLVNGSFTSNMPPDLSPYPWTTLTPSTVYYIKVPTPSDITCDNLGLALYYQSGYRSFNTMGTSVTGVATGGDCEFTYIVKNGLINYNLMFLTFYDYSGSSTDFTMVGDDDPAVGTFDYFSGSFIQHGTPAFTLSSRDTCYDGIQNQDETGVDDGGVCTLPAARDILLDTMTGNSFFQLVSPHYGFTPTASGTLDNIDLAFTTRDVSVDFVATLEDSFFVPIDCVSDTISGLSGNDLNTHSIITHITGFRGEDCALSAGQNYIINFGALNAFGGIWGDAGGSVGGGYGIYYGKFETPTCTTDCFSNVLFLPGIKGSVLKKSADTLWPPTVFSFNDIEQLTLTDEGESEYNIYTDGILNKFHTTSIYQPFTDFMDNLVSQGLISEWLPLAYDWRFSPEKILQDGIKTQSEVLNVIDEIETLATNSKSGKVTIVAHSMGGFFGKAIIKELESRGESDLIDSFIMIGTPQLGTPQAIAAMLHGDDEGIAAGLIVDASEMRAIAQNIPGAYNLLPSSRYFDKVSDPVIKFDPTKPFTEAWRNLWGETISVYNNYFSFLIGADGRNRPAENMLQIPEVLRGDLMLSAKNFHDEYDEYSLPADIRVVQVAGWGLPTTKAVNYTTKHTLQNFGYETIPTREGDGTVVYPSAISSVADETYFFNVFEFNKQLNSSAQHRDLLNTNALQDLVKSAIKNEDISNTNFIFSTKPQVTDLADQLMVRTNSPVVLGVYDQSRNFTGVDPNQDLSADVWVVKENIPGSTFSYTSESQSIFLPKEGIYDFIYKGTGTGPTTVEIGNFTADTVLPLVSYTDIPTTPDTIASFTVESDVPENTAIELDADGDGATDETINPDNYEPSLNELLVLIKERISALNIKDNLKKNLLKKIAGLEKKIENKKQKNLKTLSGLEKKISNQEIKGKINSLDASEIISFLNTLEAQAEDVALDPTVITDLKNKIQTLDIADGLKNNLLKQVEKLEKKEVLIKTLANLSKNIMKKAEKGKVADADAQALVELLNQIEGVI</sequence>
<dbReference type="InterPro" id="IPR003386">
    <property type="entry name" value="LACT/PDAT_acylTrfase"/>
</dbReference>
<evidence type="ECO:0000256" key="1">
    <source>
        <dbReference type="SAM" id="Coils"/>
    </source>
</evidence>
<accession>A0A1F6Y4J2</accession>
<dbReference type="GO" id="GO:0008374">
    <property type="term" value="F:O-acyltransferase activity"/>
    <property type="evidence" value="ECO:0007669"/>
    <property type="project" value="InterPro"/>
</dbReference>
<proteinExistence type="predicted"/>
<dbReference type="Proteomes" id="UP000178645">
    <property type="component" value="Unassembled WGS sequence"/>
</dbReference>
<dbReference type="EMBL" id="MFVU01000029">
    <property type="protein sequence ID" value="OGJ01291.1"/>
    <property type="molecule type" value="Genomic_DNA"/>
</dbReference>
<dbReference type="InterPro" id="IPR029058">
    <property type="entry name" value="AB_hydrolase_fold"/>
</dbReference>
<keyword evidence="1" id="KW-0175">Coiled coil</keyword>
<gene>
    <name evidence="2" type="ORF">A3G53_00590</name>
</gene>
<name>A0A1F6Y4J2_9BACT</name>
<dbReference type="Gene3D" id="3.40.50.1820">
    <property type="entry name" value="alpha/beta hydrolase"/>
    <property type="match status" value="1"/>
</dbReference>
<dbReference type="GO" id="GO:0006629">
    <property type="term" value="P:lipid metabolic process"/>
    <property type="evidence" value="ECO:0007669"/>
    <property type="project" value="InterPro"/>
</dbReference>
<reference evidence="2 3" key="1">
    <citation type="journal article" date="2016" name="Nat. Commun.">
        <title>Thousands of microbial genomes shed light on interconnected biogeochemical processes in an aquifer system.</title>
        <authorList>
            <person name="Anantharaman K."/>
            <person name="Brown C.T."/>
            <person name="Hug L.A."/>
            <person name="Sharon I."/>
            <person name="Castelle C.J."/>
            <person name="Probst A.J."/>
            <person name="Thomas B.C."/>
            <person name="Singh A."/>
            <person name="Wilkins M.J."/>
            <person name="Karaoz U."/>
            <person name="Brodie E.L."/>
            <person name="Williams K.H."/>
            <person name="Hubbard S.S."/>
            <person name="Banfield J.F."/>
        </authorList>
    </citation>
    <scope>NUCLEOTIDE SEQUENCE [LARGE SCALE GENOMIC DNA]</scope>
</reference>
<dbReference type="AlphaFoldDB" id="A0A1F6Y4J2"/>
<evidence type="ECO:0000313" key="3">
    <source>
        <dbReference type="Proteomes" id="UP000178645"/>
    </source>
</evidence>
<dbReference type="PANTHER" id="PTHR11440">
    <property type="entry name" value="LECITHIN-CHOLESTEROL ACYLTRANSFERASE-RELATED"/>
    <property type="match status" value="1"/>
</dbReference>